<gene>
    <name evidence="3" type="ordered locus">Ppha_2069</name>
</gene>
<evidence type="ECO:0000313" key="3">
    <source>
        <dbReference type="EMBL" id="ACF44276.1"/>
    </source>
</evidence>
<dbReference type="Gene3D" id="1.25.40.10">
    <property type="entry name" value="Tetratricopeptide repeat domain"/>
    <property type="match status" value="1"/>
</dbReference>
<dbReference type="SMART" id="SM00028">
    <property type="entry name" value="TPR"/>
    <property type="match status" value="3"/>
</dbReference>
<dbReference type="InterPro" id="IPR011990">
    <property type="entry name" value="TPR-like_helical_dom_sf"/>
</dbReference>
<dbReference type="InterPro" id="IPR018704">
    <property type="entry name" value="SecYEG/CpoB_TPR"/>
</dbReference>
<feature type="transmembrane region" description="Helical" evidence="1">
    <location>
        <begin position="31"/>
        <end position="51"/>
    </location>
</feature>
<dbReference type="SUPFAM" id="SSF48452">
    <property type="entry name" value="TPR-like"/>
    <property type="match status" value="1"/>
</dbReference>
<dbReference type="AlphaFoldDB" id="B4SD17"/>
<keyword evidence="1" id="KW-1133">Transmembrane helix</keyword>
<evidence type="ECO:0000256" key="1">
    <source>
        <dbReference type="SAM" id="Phobius"/>
    </source>
</evidence>
<accession>B4SD17</accession>
<dbReference type="InterPro" id="IPR019734">
    <property type="entry name" value="TPR_rpt"/>
</dbReference>
<dbReference type="Pfam" id="PF09976">
    <property type="entry name" value="TPR_21"/>
    <property type="match status" value="1"/>
</dbReference>
<protein>
    <submittedName>
        <fullName evidence="3">TPR repeat</fullName>
    </submittedName>
</protein>
<keyword evidence="1" id="KW-0472">Membrane</keyword>
<sequence length="230" mass="24575">MNDIQSSTPVQQGVKPSTEDNLLYIAIKYKVAIISTLVLLAALGAGAFFWVRYQQSNELDAALQLSRIAPLLDRGEFKAAINGTDKTAGLKKIADDYAGKYMGTPSGNMANLLLANALYSMGNFDAALEVFKSVSINNDDLAAAALAGAGDCYVNKNQLALAAESYQDASSKAESKPLKAQYLAHAANSFQQINQLKKASELYTKIIADYPGTTAAAVAQRSLWQLPSNL</sequence>
<feature type="domain" description="Ancillary SecYEG translocon subunit/Cell division coordinator CpoB TPR" evidence="2">
    <location>
        <begin position="28"/>
        <end position="147"/>
    </location>
</feature>
<dbReference type="OrthoDB" id="9808622at2"/>
<dbReference type="RefSeq" id="WP_012508755.1">
    <property type="nucleotide sequence ID" value="NC_011060.1"/>
</dbReference>
<keyword evidence="4" id="KW-1185">Reference proteome</keyword>
<dbReference type="STRING" id="324925.Ppha_2069"/>
<dbReference type="HOGENOM" id="CLU_096069_1_0_10"/>
<evidence type="ECO:0000313" key="4">
    <source>
        <dbReference type="Proteomes" id="UP000002724"/>
    </source>
</evidence>
<dbReference type="eggNOG" id="COG1729">
    <property type="taxonomic scope" value="Bacteria"/>
</dbReference>
<keyword evidence="1" id="KW-0812">Transmembrane</keyword>
<proteinExistence type="predicted"/>
<name>B4SD17_PELPB</name>
<organism evidence="3 4">
    <name type="scientific">Pelodictyon phaeoclathratiforme (strain DSM 5477 / BU-1)</name>
    <dbReference type="NCBI Taxonomy" id="324925"/>
    <lineage>
        <taxon>Bacteria</taxon>
        <taxon>Pseudomonadati</taxon>
        <taxon>Chlorobiota</taxon>
        <taxon>Chlorobiia</taxon>
        <taxon>Chlorobiales</taxon>
        <taxon>Chlorobiaceae</taxon>
        <taxon>Chlorobium/Pelodictyon group</taxon>
        <taxon>Pelodictyon</taxon>
    </lineage>
</organism>
<evidence type="ECO:0000259" key="2">
    <source>
        <dbReference type="Pfam" id="PF09976"/>
    </source>
</evidence>
<dbReference type="KEGG" id="pph:Ppha_2069"/>
<dbReference type="Proteomes" id="UP000002724">
    <property type="component" value="Chromosome"/>
</dbReference>
<dbReference type="Pfam" id="PF13174">
    <property type="entry name" value="TPR_6"/>
    <property type="match status" value="1"/>
</dbReference>
<dbReference type="EMBL" id="CP001110">
    <property type="protein sequence ID" value="ACF44276.1"/>
    <property type="molecule type" value="Genomic_DNA"/>
</dbReference>
<reference evidence="3 4" key="1">
    <citation type="submission" date="2008-06" db="EMBL/GenBank/DDBJ databases">
        <title>Complete sequence of Pelodictyon phaeoclathratiforme BU-1.</title>
        <authorList>
            <consortium name="US DOE Joint Genome Institute"/>
            <person name="Lucas S."/>
            <person name="Copeland A."/>
            <person name="Lapidus A."/>
            <person name="Glavina del Rio T."/>
            <person name="Dalin E."/>
            <person name="Tice H."/>
            <person name="Bruce D."/>
            <person name="Goodwin L."/>
            <person name="Pitluck S."/>
            <person name="Schmutz J."/>
            <person name="Larimer F."/>
            <person name="Land M."/>
            <person name="Hauser L."/>
            <person name="Kyrpides N."/>
            <person name="Mikhailova N."/>
            <person name="Liu Z."/>
            <person name="Li T."/>
            <person name="Zhao F."/>
            <person name="Overmann J."/>
            <person name="Bryant D.A."/>
            <person name="Richardson P."/>
        </authorList>
    </citation>
    <scope>NUCLEOTIDE SEQUENCE [LARGE SCALE GENOMIC DNA]</scope>
    <source>
        <strain evidence="4">DSM 5477 / BU-1</strain>
    </source>
</reference>